<feature type="compositionally biased region" description="Low complexity" evidence="1">
    <location>
        <begin position="552"/>
        <end position="561"/>
    </location>
</feature>
<evidence type="ECO:0000256" key="1">
    <source>
        <dbReference type="SAM" id="MobiDB-lite"/>
    </source>
</evidence>
<feature type="compositionally biased region" description="Basic and acidic residues" evidence="1">
    <location>
        <begin position="210"/>
        <end position="222"/>
    </location>
</feature>
<feature type="compositionally biased region" description="Pro residues" evidence="1">
    <location>
        <begin position="13"/>
        <end position="23"/>
    </location>
</feature>
<feature type="compositionally biased region" description="Basic residues" evidence="1">
    <location>
        <begin position="656"/>
        <end position="666"/>
    </location>
</feature>
<gene>
    <name evidence="2" type="ORF">N656DRAFT_794119</name>
</gene>
<feature type="compositionally biased region" description="Low complexity" evidence="1">
    <location>
        <begin position="79"/>
        <end position="91"/>
    </location>
</feature>
<feature type="compositionally biased region" description="Basic residues" evidence="1">
    <location>
        <begin position="264"/>
        <end position="277"/>
    </location>
</feature>
<reference evidence="2" key="1">
    <citation type="journal article" date="2023" name="Mol. Phylogenet. Evol.">
        <title>Genome-scale phylogeny and comparative genomics of the fungal order Sordariales.</title>
        <authorList>
            <person name="Hensen N."/>
            <person name="Bonometti L."/>
            <person name="Westerberg I."/>
            <person name="Brannstrom I.O."/>
            <person name="Guillou S."/>
            <person name="Cros-Aarteil S."/>
            <person name="Calhoun S."/>
            <person name="Haridas S."/>
            <person name="Kuo A."/>
            <person name="Mondo S."/>
            <person name="Pangilinan J."/>
            <person name="Riley R."/>
            <person name="LaButti K."/>
            <person name="Andreopoulos B."/>
            <person name="Lipzen A."/>
            <person name="Chen C."/>
            <person name="Yan M."/>
            <person name="Daum C."/>
            <person name="Ng V."/>
            <person name="Clum A."/>
            <person name="Steindorff A."/>
            <person name="Ohm R.A."/>
            <person name="Martin F."/>
            <person name="Silar P."/>
            <person name="Natvig D.O."/>
            <person name="Lalanne C."/>
            <person name="Gautier V."/>
            <person name="Ament-Velasquez S.L."/>
            <person name="Kruys A."/>
            <person name="Hutchinson M.I."/>
            <person name="Powell A.J."/>
            <person name="Barry K."/>
            <person name="Miller A.N."/>
            <person name="Grigoriev I.V."/>
            <person name="Debuchy R."/>
            <person name="Gladieux P."/>
            <person name="Hiltunen Thoren M."/>
            <person name="Johannesson H."/>
        </authorList>
    </citation>
    <scope>NUCLEOTIDE SEQUENCE</scope>
    <source>
        <strain evidence="2">CBS 508.74</strain>
    </source>
</reference>
<accession>A0AAN6TPA7</accession>
<dbReference type="AlphaFoldDB" id="A0AAN6TPA7"/>
<proteinExistence type="predicted"/>
<feature type="compositionally biased region" description="Polar residues" evidence="1">
    <location>
        <begin position="152"/>
        <end position="165"/>
    </location>
</feature>
<organism evidence="2 3">
    <name type="scientific">Canariomyces notabilis</name>
    <dbReference type="NCBI Taxonomy" id="2074819"/>
    <lineage>
        <taxon>Eukaryota</taxon>
        <taxon>Fungi</taxon>
        <taxon>Dikarya</taxon>
        <taxon>Ascomycota</taxon>
        <taxon>Pezizomycotina</taxon>
        <taxon>Sordariomycetes</taxon>
        <taxon>Sordariomycetidae</taxon>
        <taxon>Sordariales</taxon>
        <taxon>Chaetomiaceae</taxon>
        <taxon>Canariomyces</taxon>
    </lineage>
</organism>
<evidence type="ECO:0000313" key="2">
    <source>
        <dbReference type="EMBL" id="KAK4117676.1"/>
    </source>
</evidence>
<comment type="caution">
    <text evidence="2">The sequence shown here is derived from an EMBL/GenBank/DDBJ whole genome shotgun (WGS) entry which is preliminary data.</text>
</comment>
<feature type="compositionally biased region" description="Polar residues" evidence="1">
    <location>
        <begin position="28"/>
        <end position="40"/>
    </location>
</feature>
<feature type="compositionally biased region" description="Polar residues" evidence="1">
    <location>
        <begin position="295"/>
        <end position="307"/>
    </location>
</feature>
<dbReference type="RefSeq" id="XP_064675246.1">
    <property type="nucleotide sequence ID" value="XM_064817237.1"/>
</dbReference>
<keyword evidence="3" id="KW-1185">Reference proteome</keyword>
<feature type="region of interest" description="Disordered" evidence="1">
    <location>
        <begin position="443"/>
        <end position="681"/>
    </location>
</feature>
<feature type="compositionally biased region" description="Basic and acidic residues" evidence="1">
    <location>
        <begin position="605"/>
        <end position="623"/>
    </location>
</feature>
<dbReference type="EMBL" id="MU853332">
    <property type="protein sequence ID" value="KAK4117676.1"/>
    <property type="molecule type" value="Genomic_DNA"/>
</dbReference>
<reference evidence="2" key="2">
    <citation type="submission" date="2023-05" db="EMBL/GenBank/DDBJ databases">
        <authorList>
            <consortium name="Lawrence Berkeley National Laboratory"/>
            <person name="Steindorff A."/>
            <person name="Hensen N."/>
            <person name="Bonometti L."/>
            <person name="Westerberg I."/>
            <person name="Brannstrom I.O."/>
            <person name="Guillou S."/>
            <person name="Cros-Aarteil S."/>
            <person name="Calhoun S."/>
            <person name="Haridas S."/>
            <person name="Kuo A."/>
            <person name="Mondo S."/>
            <person name="Pangilinan J."/>
            <person name="Riley R."/>
            <person name="Labutti K."/>
            <person name="Andreopoulos B."/>
            <person name="Lipzen A."/>
            <person name="Chen C."/>
            <person name="Yanf M."/>
            <person name="Daum C."/>
            <person name="Ng V."/>
            <person name="Clum A."/>
            <person name="Ohm R."/>
            <person name="Martin F."/>
            <person name="Silar P."/>
            <person name="Natvig D."/>
            <person name="Lalanne C."/>
            <person name="Gautier V."/>
            <person name="Ament-Velasquez S.L."/>
            <person name="Kruys A."/>
            <person name="Hutchinson M.I."/>
            <person name="Powell A.J."/>
            <person name="Barry K."/>
            <person name="Miller A.N."/>
            <person name="Grigoriev I.V."/>
            <person name="Debuchy R."/>
            <person name="Gladieux P."/>
            <person name="Thoren M.H."/>
            <person name="Johannesson H."/>
        </authorList>
    </citation>
    <scope>NUCLEOTIDE SEQUENCE</scope>
    <source>
        <strain evidence="2">CBS 508.74</strain>
    </source>
</reference>
<feature type="region of interest" description="Disordered" evidence="1">
    <location>
        <begin position="348"/>
        <end position="371"/>
    </location>
</feature>
<protein>
    <submittedName>
        <fullName evidence="2">Uncharacterized protein</fullName>
    </submittedName>
</protein>
<dbReference type="Proteomes" id="UP001302812">
    <property type="component" value="Unassembled WGS sequence"/>
</dbReference>
<feature type="region of interest" description="Disordered" evidence="1">
    <location>
        <begin position="190"/>
        <end position="318"/>
    </location>
</feature>
<feature type="region of interest" description="Disordered" evidence="1">
    <location>
        <begin position="1"/>
        <end position="172"/>
    </location>
</feature>
<feature type="compositionally biased region" description="Low complexity" evidence="1">
    <location>
        <begin position="473"/>
        <end position="487"/>
    </location>
</feature>
<evidence type="ECO:0000313" key="3">
    <source>
        <dbReference type="Proteomes" id="UP001302812"/>
    </source>
</evidence>
<dbReference type="GeneID" id="89941362"/>
<feature type="compositionally biased region" description="Polar residues" evidence="1">
    <location>
        <begin position="624"/>
        <end position="651"/>
    </location>
</feature>
<name>A0AAN6TPA7_9PEZI</name>
<sequence>MSHGPVPYDFRPHCPPHWYPQPGPELRQAQQCGTLPTAQVQDIPRSASHGRNTRIQDCEVQSKPPSEEAVAEDVRTSTRKNSLSSTSSTGSIWVRLPGMQPKEVNAPASTTESPVIPKTPSEAPTSVTAGRDFGESDTGQGIVLAGEDDASPAQTPEGQGENSQGAFEWQLEPNSRLAIGDVRFEPGFNATVIHRPYKRRHHLPIPSGWGDDHTDSSNHPDDTQPVPALHSAGPLPDPILPSQSSLQADIDADRNIQTNEKYKAKPKKKAKNKHKSAKSPEFCRRASPLPHRDAQLSNDTVVTNSTMGLPDDAQAQSIPAARTGYRSHAGGSLRIPRHRNAYPQFIPTFDGADRQPAAQPEAPITNVSSLQVKDFAEPQLLTGKTERSEDKFGSNPDADACISDCPKVVKALPGERPDSLPPKPLPPKLTLAPIPIVMVQAAARQAPRAQNGHSVSPAAPNDNSIPITAGDRASSAQSTAAQSHCASDYFSAKSHISSRENSLPTSEADKFKTAHASPSLPDVETKDTAKAPTKAPNLKDSATSTPANTAKDPSVPSPDVSTSAEVKTKKKKTKPKTDQPSIPTPAPAARDPLELSNNDPGVKGGEVEDKKVNKSIDNDEKSKTVTAEPNGTVETVANNNQADETAQGWTSPPSKKSLRKLKKKRENGRTRKKSDFPSPAF</sequence>